<comment type="caution">
    <text evidence="8">The sequence shown here is derived from an EMBL/GenBank/DDBJ whole genome shotgun (WGS) entry which is preliminary data.</text>
</comment>
<protein>
    <recommendedName>
        <fullName evidence="5">Protein BZR1 homolog</fullName>
    </recommendedName>
    <alternativeName>
        <fullName evidence="5">Protein BRASSINAZOLE-RESISTANT 1 homolog</fullName>
    </alternativeName>
</protein>
<gene>
    <name evidence="8" type="ORF">IFM89_025799</name>
</gene>
<keyword evidence="3 5" id="KW-0238">DNA-binding</keyword>
<dbReference type="GO" id="GO:0009742">
    <property type="term" value="P:brassinosteroid mediated signaling pathway"/>
    <property type="evidence" value="ECO:0007669"/>
    <property type="project" value="UniProtKB-UniRule"/>
</dbReference>
<keyword evidence="5" id="KW-1070">Brassinosteroid signaling pathway</keyword>
<dbReference type="GO" id="GO:0006351">
    <property type="term" value="P:DNA-templated transcription"/>
    <property type="evidence" value="ECO:0007669"/>
    <property type="project" value="InterPro"/>
</dbReference>
<evidence type="ECO:0000313" key="8">
    <source>
        <dbReference type="EMBL" id="KAF9598182.1"/>
    </source>
</evidence>
<reference evidence="8 9" key="1">
    <citation type="submission" date="2020-10" db="EMBL/GenBank/DDBJ databases">
        <title>The Coptis chinensis genome and diversification of protoberbering-type alkaloids.</title>
        <authorList>
            <person name="Wang B."/>
            <person name="Shu S."/>
            <person name="Song C."/>
            <person name="Liu Y."/>
        </authorList>
    </citation>
    <scope>NUCLEOTIDE SEQUENCE [LARGE SCALE GENOMIC DNA]</scope>
    <source>
        <strain evidence="8">HL-2020</strain>
        <tissue evidence="8">Leaf</tissue>
    </source>
</reference>
<dbReference type="GO" id="GO:0003677">
    <property type="term" value="F:DNA binding"/>
    <property type="evidence" value="ECO:0007669"/>
    <property type="project" value="UniProtKB-UniRule"/>
</dbReference>
<sequence length="304" mass="34669">MIRGEAESAVRGCIKTSKSPWVVHRIRKDGSIATSYRHPSHKEREKNKQRERHRRAVAANIYASLRERGNYDLPKHADNNDVLKALCEEAGWHVEEDGTIHKKVEIEDRSNSSNLCTENYQQISETVPNEDYCTCSDDGEVFSCSSRLSHRSYLLQRVVKVSTEYKENEKLAERRNSYLPIHFASHKSLSGFLHTISKSNMDVAGLTSATKKNFISLLAAGYSCIIVPGGVQETFYMDRNFERSNKKIICKRKLKVRMVYVTDCSKAFAISLHVYKYVGPRKPDSPRSQPRPNVEAKDGTPKKK</sequence>
<evidence type="ECO:0000259" key="7">
    <source>
        <dbReference type="Pfam" id="PF05687"/>
    </source>
</evidence>
<keyword evidence="2 5" id="KW-0805">Transcription regulation</keyword>
<organism evidence="8 9">
    <name type="scientific">Coptis chinensis</name>
    <dbReference type="NCBI Taxonomy" id="261450"/>
    <lineage>
        <taxon>Eukaryota</taxon>
        <taxon>Viridiplantae</taxon>
        <taxon>Streptophyta</taxon>
        <taxon>Embryophyta</taxon>
        <taxon>Tracheophyta</taxon>
        <taxon>Spermatophyta</taxon>
        <taxon>Magnoliopsida</taxon>
        <taxon>Ranunculales</taxon>
        <taxon>Ranunculaceae</taxon>
        <taxon>Coptidoideae</taxon>
        <taxon>Coptis</taxon>
    </lineage>
</organism>
<dbReference type="Pfam" id="PF05687">
    <property type="entry name" value="BES1_N"/>
    <property type="match status" value="1"/>
</dbReference>
<dbReference type="InterPro" id="IPR033264">
    <property type="entry name" value="BZR"/>
</dbReference>
<comment type="function">
    <text evidence="5">Functions in brassinosteroid signaling. May function as transcriptional repressor.</text>
</comment>
<feature type="region of interest" description="Disordered" evidence="6">
    <location>
        <begin position="280"/>
        <end position="304"/>
    </location>
</feature>
<dbReference type="PANTHER" id="PTHR31506">
    <property type="entry name" value="BES1/BZR1 HOMOLOG PROTEIN 3-RELATED"/>
    <property type="match status" value="1"/>
</dbReference>
<evidence type="ECO:0000256" key="1">
    <source>
        <dbReference type="ARBA" id="ARBA00005909"/>
    </source>
</evidence>
<evidence type="ECO:0000313" key="9">
    <source>
        <dbReference type="Proteomes" id="UP000631114"/>
    </source>
</evidence>
<dbReference type="GO" id="GO:0005634">
    <property type="term" value="C:nucleus"/>
    <property type="evidence" value="ECO:0007669"/>
    <property type="project" value="UniProtKB-SubCell"/>
</dbReference>
<feature type="region of interest" description="Disordered" evidence="6">
    <location>
        <begin position="32"/>
        <end position="52"/>
    </location>
</feature>
<evidence type="ECO:0000256" key="6">
    <source>
        <dbReference type="SAM" id="MobiDB-lite"/>
    </source>
</evidence>
<comment type="subcellular location">
    <subcellularLocation>
        <location evidence="5">Nucleus</location>
    </subcellularLocation>
</comment>
<dbReference type="OrthoDB" id="1907033at2759"/>
<evidence type="ECO:0000256" key="5">
    <source>
        <dbReference type="RuleBase" id="RU369040"/>
    </source>
</evidence>
<evidence type="ECO:0000256" key="3">
    <source>
        <dbReference type="ARBA" id="ARBA00023125"/>
    </source>
</evidence>
<dbReference type="PANTHER" id="PTHR31506:SF21">
    <property type="entry name" value="PROTEIN BZR1 HOMOLOG"/>
    <property type="match status" value="1"/>
</dbReference>
<feature type="domain" description="BES1/BZR1 plant transcription factor N-terminal" evidence="7">
    <location>
        <begin position="36"/>
        <end position="109"/>
    </location>
</feature>
<feature type="compositionally biased region" description="Basic and acidic residues" evidence="6">
    <location>
        <begin position="294"/>
        <end position="304"/>
    </location>
</feature>
<keyword evidence="9" id="KW-1185">Reference proteome</keyword>
<dbReference type="InterPro" id="IPR008540">
    <property type="entry name" value="BES1_N"/>
</dbReference>
<dbReference type="Proteomes" id="UP000631114">
    <property type="component" value="Unassembled WGS sequence"/>
</dbReference>
<evidence type="ECO:0000256" key="4">
    <source>
        <dbReference type="ARBA" id="ARBA00023163"/>
    </source>
</evidence>
<keyword evidence="4 5" id="KW-0804">Transcription</keyword>
<evidence type="ECO:0000256" key="2">
    <source>
        <dbReference type="ARBA" id="ARBA00023015"/>
    </source>
</evidence>
<name>A0A835HGZ8_9MAGN</name>
<proteinExistence type="inferred from homology"/>
<dbReference type="GO" id="GO:0003700">
    <property type="term" value="F:DNA-binding transcription factor activity"/>
    <property type="evidence" value="ECO:0007669"/>
    <property type="project" value="UniProtKB-UniRule"/>
</dbReference>
<dbReference type="EMBL" id="JADFTS010000007">
    <property type="protein sequence ID" value="KAF9598182.1"/>
    <property type="molecule type" value="Genomic_DNA"/>
</dbReference>
<dbReference type="AlphaFoldDB" id="A0A835HGZ8"/>
<accession>A0A835HGZ8</accession>
<comment type="similarity">
    <text evidence="1 5">Belongs to the BZR/LAT61 family.</text>
</comment>